<dbReference type="PANTHER" id="PTHR47683:SF4">
    <property type="entry name" value="PSEUDOURIDINE SYNTHASE"/>
    <property type="match status" value="1"/>
</dbReference>
<dbReference type="CDD" id="cd00165">
    <property type="entry name" value="S4"/>
    <property type="match status" value="1"/>
</dbReference>
<dbReference type="InterPro" id="IPR018496">
    <property type="entry name" value="PsdUridine_synth_RsuA/RluB_CS"/>
</dbReference>
<dbReference type="FunFam" id="3.30.70.1560:FF:000001">
    <property type="entry name" value="Pseudouridine synthase"/>
    <property type="match status" value="1"/>
</dbReference>
<dbReference type="CDD" id="cd02553">
    <property type="entry name" value="PseudoU_synth_RsuA"/>
    <property type="match status" value="1"/>
</dbReference>
<reference evidence="7" key="1">
    <citation type="submission" date="2020-10" db="EMBL/GenBank/DDBJ databases">
        <authorList>
            <person name="Gilroy R."/>
        </authorList>
    </citation>
    <scope>NUCLEOTIDE SEQUENCE</scope>
    <source>
        <strain evidence="7">ChiSjej5B23-6657</strain>
    </source>
</reference>
<evidence type="ECO:0000259" key="6">
    <source>
        <dbReference type="SMART" id="SM00363"/>
    </source>
</evidence>
<dbReference type="InterPro" id="IPR036986">
    <property type="entry name" value="S4_RNA-bd_sf"/>
</dbReference>
<evidence type="ECO:0000256" key="3">
    <source>
        <dbReference type="ARBA" id="ARBA00023235"/>
    </source>
</evidence>
<dbReference type="GO" id="GO:0005829">
    <property type="term" value="C:cytosol"/>
    <property type="evidence" value="ECO:0007669"/>
    <property type="project" value="UniProtKB-ARBA"/>
</dbReference>
<evidence type="ECO:0000256" key="1">
    <source>
        <dbReference type="ARBA" id="ARBA00008348"/>
    </source>
</evidence>
<dbReference type="PROSITE" id="PS50889">
    <property type="entry name" value="S4"/>
    <property type="match status" value="1"/>
</dbReference>
<keyword evidence="2 4" id="KW-0694">RNA-binding</keyword>
<sequence>MRLDKFLSDCGVGTRSQVKKDIRDGRVCVNGEICRSPETKISPESDTVSFQGRTLGYRGFEYYMLNKPAGCVCAARDNLHSTIFDWIPMNPRKDLAAVGRLDLDTEGLLLVTNDGALSHRLLSPRHHVDKLYEARVSGRLAEEDIVAFARGIDIGDEKPTLPAELVIAVSGEESLCRVTIHEGRYHQIKRMFHGLGKEVLWLKRLQMGTFVLDEKLAPGEWRRLNERELEDVEKYKGGHL</sequence>
<evidence type="ECO:0000313" key="8">
    <source>
        <dbReference type="Proteomes" id="UP000823912"/>
    </source>
</evidence>
<evidence type="ECO:0000256" key="5">
    <source>
        <dbReference type="RuleBase" id="RU003887"/>
    </source>
</evidence>
<dbReference type="GO" id="GO:0003723">
    <property type="term" value="F:RNA binding"/>
    <property type="evidence" value="ECO:0007669"/>
    <property type="project" value="UniProtKB-KW"/>
</dbReference>
<organism evidence="7 8">
    <name type="scientific">Candidatus Pullilachnospira gallistercoris</name>
    <dbReference type="NCBI Taxonomy" id="2840911"/>
    <lineage>
        <taxon>Bacteria</taxon>
        <taxon>Bacillati</taxon>
        <taxon>Bacillota</taxon>
        <taxon>Clostridia</taxon>
        <taxon>Lachnospirales</taxon>
        <taxon>Lachnospiraceae</taxon>
        <taxon>Lachnospiraceae incertae sedis</taxon>
        <taxon>Candidatus Pullilachnospira</taxon>
    </lineage>
</organism>
<gene>
    <name evidence="7" type="ORF">IAA55_11285</name>
</gene>
<reference evidence="7" key="2">
    <citation type="journal article" date="2021" name="PeerJ">
        <title>Extensive microbial diversity within the chicken gut microbiome revealed by metagenomics and culture.</title>
        <authorList>
            <person name="Gilroy R."/>
            <person name="Ravi A."/>
            <person name="Getino M."/>
            <person name="Pursley I."/>
            <person name="Horton D.L."/>
            <person name="Alikhan N.F."/>
            <person name="Baker D."/>
            <person name="Gharbi K."/>
            <person name="Hall N."/>
            <person name="Watson M."/>
            <person name="Adriaenssens E.M."/>
            <person name="Foster-Nyarko E."/>
            <person name="Jarju S."/>
            <person name="Secka A."/>
            <person name="Antonio M."/>
            <person name="Oren A."/>
            <person name="Chaudhuri R.R."/>
            <person name="La Ragione R."/>
            <person name="Hildebrand F."/>
            <person name="Pallen M.J."/>
        </authorList>
    </citation>
    <scope>NUCLEOTIDE SEQUENCE</scope>
    <source>
        <strain evidence="7">ChiSjej5B23-6657</strain>
    </source>
</reference>
<dbReference type="EC" id="5.4.99.-" evidence="5"/>
<name>A0A9D1EBE1_9FIRM</name>
<dbReference type="InterPro" id="IPR002942">
    <property type="entry name" value="S4_RNA-bd"/>
</dbReference>
<evidence type="ECO:0000256" key="4">
    <source>
        <dbReference type="PROSITE-ProRule" id="PRU00182"/>
    </source>
</evidence>
<dbReference type="GO" id="GO:0120159">
    <property type="term" value="F:rRNA pseudouridine synthase activity"/>
    <property type="evidence" value="ECO:0007669"/>
    <property type="project" value="UniProtKB-ARBA"/>
</dbReference>
<feature type="domain" description="RNA-binding S4" evidence="6">
    <location>
        <begin position="1"/>
        <end position="59"/>
    </location>
</feature>
<dbReference type="InterPro" id="IPR020103">
    <property type="entry name" value="PsdUridine_synth_cat_dom_sf"/>
</dbReference>
<dbReference type="InterPro" id="IPR042092">
    <property type="entry name" value="PsdUridine_s_RsuA/RluB/E/F_cat"/>
</dbReference>
<dbReference type="InterPro" id="IPR006145">
    <property type="entry name" value="PsdUridine_synth_RsuA/RluA"/>
</dbReference>
<dbReference type="FunFam" id="3.10.290.10:FF:000003">
    <property type="entry name" value="Pseudouridine synthase"/>
    <property type="match status" value="1"/>
</dbReference>
<keyword evidence="3 5" id="KW-0413">Isomerase</keyword>
<dbReference type="Gene3D" id="3.10.290.10">
    <property type="entry name" value="RNA-binding S4 domain"/>
    <property type="match status" value="1"/>
</dbReference>
<dbReference type="AlphaFoldDB" id="A0A9D1EBE1"/>
<dbReference type="SMART" id="SM00363">
    <property type="entry name" value="S4"/>
    <property type="match status" value="1"/>
</dbReference>
<evidence type="ECO:0000313" key="7">
    <source>
        <dbReference type="EMBL" id="HIR71845.1"/>
    </source>
</evidence>
<dbReference type="Gene3D" id="3.30.70.1560">
    <property type="entry name" value="Alpha-L RNA-binding motif"/>
    <property type="match status" value="1"/>
</dbReference>
<dbReference type="InterPro" id="IPR050343">
    <property type="entry name" value="RsuA_PseudoU_synthase"/>
</dbReference>
<dbReference type="InterPro" id="IPR000748">
    <property type="entry name" value="PsdUridine_synth_RsuA/RluB/E/F"/>
</dbReference>
<dbReference type="Pfam" id="PF00849">
    <property type="entry name" value="PseudoU_synth_2"/>
    <property type="match status" value="1"/>
</dbReference>
<dbReference type="SUPFAM" id="SSF55120">
    <property type="entry name" value="Pseudouridine synthase"/>
    <property type="match status" value="1"/>
</dbReference>
<dbReference type="Gene3D" id="3.30.70.580">
    <property type="entry name" value="Pseudouridine synthase I, catalytic domain, N-terminal subdomain"/>
    <property type="match status" value="1"/>
</dbReference>
<dbReference type="NCBIfam" id="TIGR00093">
    <property type="entry name" value="pseudouridine synthase"/>
    <property type="match status" value="1"/>
</dbReference>
<accession>A0A9D1EBE1</accession>
<dbReference type="PANTHER" id="PTHR47683">
    <property type="entry name" value="PSEUDOURIDINE SYNTHASE FAMILY PROTEIN-RELATED"/>
    <property type="match status" value="1"/>
</dbReference>
<dbReference type="Pfam" id="PF01479">
    <property type="entry name" value="S4"/>
    <property type="match status" value="1"/>
</dbReference>
<dbReference type="Proteomes" id="UP000823912">
    <property type="component" value="Unassembled WGS sequence"/>
</dbReference>
<comment type="similarity">
    <text evidence="1 5">Belongs to the pseudouridine synthase RsuA family.</text>
</comment>
<proteinExistence type="inferred from homology"/>
<dbReference type="EMBL" id="DVHM01000189">
    <property type="protein sequence ID" value="HIR71845.1"/>
    <property type="molecule type" value="Genomic_DNA"/>
</dbReference>
<dbReference type="SUPFAM" id="SSF55174">
    <property type="entry name" value="Alpha-L RNA-binding motif"/>
    <property type="match status" value="1"/>
</dbReference>
<evidence type="ECO:0000256" key="2">
    <source>
        <dbReference type="ARBA" id="ARBA00022884"/>
    </source>
</evidence>
<protein>
    <recommendedName>
        <fullName evidence="5">Pseudouridine synthase</fullName>
        <ecNumber evidence="5">5.4.99.-</ecNumber>
    </recommendedName>
</protein>
<dbReference type="GO" id="GO:0000455">
    <property type="term" value="P:enzyme-directed rRNA pseudouridine synthesis"/>
    <property type="evidence" value="ECO:0007669"/>
    <property type="project" value="UniProtKB-ARBA"/>
</dbReference>
<comment type="caution">
    <text evidence="7">The sequence shown here is derived from an EMBL/GenBank/DDBJ whole genome shotgun (WGS) entry which is preliminary data.</text>
</comment>
<dbReference type="PROSITE" id="PS01149">
    <property type="entry name" value="PSI_RSU"/>
    <property type="match status" value="1"/>
</dbReference>
<dbReference type="InterPro" id="IPR020094">
    <property type="entry name" value="TruA/RsuA/RluB/E/F_N"/>
</dbReference>